<name>A0ABN7WLR5_GIGMA</name>
<proteinExistence type="predicted"/>
<gene>
    <name evidence="1" type="ORF">GMARGA_LOCUS32583</name>
</gene>
<reference evidence="1 2" key="1">
    <citation type="submission" date="2021-06" db="EMBL/GenBank/DDBJ databases">
        <authorList>
            <person name="Kallberg Y."/>
            <person name="Tangrot J."/>
            <person name="Rosling A."/>
        </authorList>
    </citation>
    <scope>NUCLEOTIDE SEQUENCE [LARGE SCALE GENOMIC DNA]</scope>
    <source>
        <strain evidence="1 2">120-4 pot B 10/14</strain>
    </source>
</reference>
<dbReference type="EMBL" id="CAJVQB010051522">
    <property type="protein sequence ID" value="CAG8835463.1"/>
    <property type="molecule type" value="Genomic_DNA"/>
</dbReference>
<sequence>VEVNFAPDPAKGSSEGSRMPLFHEDLQRIGYSAMKLEKVEGEDWKQQMDYLCIRIQLCRLNWVMLLQYYYLLREKLAMYNWNAYAKHEMMDRFATNKFKSAWRITHRVFSLYQTSGIHNLLISHYLSANALLVMTKEGFTSLLEEA</sequence>
<protein>
    <submittedName>
        <fullName evidence="1">16645_t:CDS:1</fullName>
    </submittedName>
</protein>
<dbReference type="Proteomes" id="UP000789901">
    <property type="component" value="Unassembled WGS sequence"/>
</dbReference>
<evidence type="ECO:0000313" key="2">
    <source>
        <dbReference type="Proteomes" id="UP000789901"/>
    </source>
</evidence>
<feature type="non-terminal residue" evidence="1">
    <location>
        <position position="1"/>
    </location>
</feature>
<organism evidence="1 2">
    <name type="scientific">Gigaspora margarita</name>
    <dbReference type="NCBI Taxonomy" id="4874"/>
    <lineage>
        <taxon>Eukaryota</taxon>
        <taxon>Fungi</taxon>
        <taxon>Fungi incertae sedis</taxon>
        <taxon>Mucoromycota</taxon>
        <taxon>Glomeromycotina</taxon>
        <taxon>Glomeromycetes</taxon>
        <taxon>Diversisporales</taxon>
        <taxon>Gigasporaceae</taxon>
        <taxon>Gigaspora</taxon>
    </lineage>
</organism>
<keyword evidence="2" id="KW-1185">Reference proteome</keyword>
<accession>A0ABN7WLR5</accession>
<comment type="caution">
    <text evidence="1">The sequence shown here is derived from an EMBL/GenBank/DDBJ whole genome shotgun (WGS) entry which is preliminary data.</text>
</comment>
<evidence type="ECO:0000313" key="1">
    <source>
        <dbReference type="EMBL" id="CAG8835463.1"/>
    </source>
</evidence>